<dbReference type="AlphaFoldDB" id="A0A6I8U8M1"/>
<organism evidence="3 4">
    <name type="scientific">Aedes aegypti</name>
    <name type="common">Yellowfever mosquito</name>
    <name type="synonym">Culex aegypti</name>
    <dbReference type="NCBI Taxonomy" id="7159"/>
    <lineage>
        <taxon>Eukaryota</taxon>
        <taxon>Metazoa</taxon>
        <taxon>Ecdysozoa</taxon>
        <taxon>Arthropoda</taxon>
        <taxon>Hexapoda</taxon>
        <taxon>Insecta</taxon>
        <taxon>Pterygota</taxon>
        <taxon>Neoptera</taxon>
        <taxon>Endopterygota</taxon>
        <taxon>Diptera</taxon>
        <taxon>Nematocera</taxon>
        <taxon>Culicoidea</taxon>
        <taxon>Culicidae</taxon>
        <taxon>Culicinae</taxon>
        <taxon>Aedini</taxon>
        <taxon>Aedes</taxon>
        <taxon>Stegomyia</taxon>
    </lineage>
</organism>
<keyword evidence="1" id="KW-0862">Zinc</keyword>
<feature type="domain" description="SWIM-type" evidence="2">
    <location>
        <begin position="75"/>
        <end position="110"/>
    </location>
</feature>
<evidence type="ECO:0000313" key="3">
    <source>
        <dbReference type="EnsemblMetazoa" id="AAEL027214-PA"/>
    </source>
</evidence>
<keyword evidence="1" id="KW-0863">Zinc-finger</keyword>
<reference evidence="3" key="2">
    <citation type="submission" date="2020-05" db="UniProtKB">
        <authorList>
            <consortium name="EnsemblMetazoa"/>
        </authorList>
    </citation>
    <scope>IDENTIFICATION</scope>
    <source>
        <strain evidence="3">LVP_AGWG</strain>
    </source>
</reference>
<keyword evidence="4" id="KW-1185">Reference proteome</keyword>
<dbReference type="EnsemblMetazoa" id="AAEL027214-RB">
    <property type="protein sequence ID" value="AAEL027214-PB"/>
    <property type="gene ID" value="AAEL027214"/>
</dbReference>
<reference evidence="3 4" key="1">
    <citation type="submission" date="2017-06" db="EMBL/GenBank/DDBJ databases">
        <title>Aedes aegypti genome working group (AGWG) sequencing and assembly.</title>
        <authorList>
            <consortium name="Aedes aegypti Genome Working Group (AGWG)"/>
            <person name="Matthews B.J."/>
        </authorList>
    </citation>
    <scope>NUCLEOTIDE SEQUENCE [LARGE SCALE GENOMIC DNA]</scope>
    <source>
        <strain evidence="3 4">LVP_AGWG</strain>
    </source>
</reference>
<keyword evidence="1" id="KW-0479">Metal-binding</keyword>
<dbReference type="InterPro" id="IPR007527">
    <property type="entry name" value="Znf_SWIM"/>
</dbReference>
<gene>
    <name evidence="3" type="primary">110678311</name>
</gene>
<dbReference type="OrthoDB" id="7763974at2759"/>
<evidence type="ECO:0000256" key="1">
    <source>
        <dbReference type="PROSITE-ProRule" id="PRU00325"/>
    </source>
</evidence>
<dbReference type="PROSITE" id="PS50966">
    <property type="entry name" value="ZF_SWIM"/>
    <property type="match status" value="1"/>
</dbReference>
<name>A0A6I8U8M1_AEDAE</name>
<evidence type="ECO:0000313" key="4">
    <source>
        <dbReference type="Proteomes" id="UP000008820"/>
    </source>
</evidence>
<dbReference type="Proteomes" id="UP000008820">
    <property type="component" value="Chromosome 3"/>
</dbReference>
<proteinExistence type="predicted"/>
<dbReference type="GO" id="GO:0008270">
    <property type="term" value="F:zinc ion binding"/>
    <property type="evidence" value="ECO:0007669"/>
    <property type="project" value="UniProtKB-KW"/>
</dbReference>
<dbReference type="EnsemblMetazoa" id="AAEL027214-RA">
    <property type="protein sequence ID" value="AAEL027214-PA"/>
    <property type="gene ID" value="AAEL027214"/>
</dbReference>
<sequence length="259" mass="29752">MDVRDVLYQTIRVEVDIVNLFEYAEENRRNWVEGNQIFKNNHVVIEGVTKLEGDQIHVFCSCLRGSNPSEPPRQDNIVTSTLFKNWSIHCSCPAGNHRCKHKFACLLFIHTTKVLEVLTATDVKQRWGKVAKVQAENLYTSIPLSGLCIQRSKAAGSEISDELSKELFKMFIAELPESALAKSFKGRNVIVRSKDQSQEQHQGVLPFEGWICLRGIQNIREMYQLKKAIRKSRSTCSYTWRTFLEYQILPQDGNTMLNL</sequence>
<evidence type="ECO:0000259" key="2">
    <source>
        <dbReference type="PROSITE" id="PS50966"/>
    </source>
</evidence>
<dbReference type="InParanoid" id="A0A6I8U8M1"/>
<accession>A0A6I8U8M1</accession>
<protein>
    <recommendedName>
        <fullName evidence="2">SWIM-type domain-containing protein</fullName>
    </recommendedName>
</protein>